<dbReference type="GO" id="GO:0005682">
    <property type="term" value="C:U5 snRNP"/>
    <property type="evidence" value="ECO:0007669"/>
    <property type="project" value="TreeGrafter"/>
</dbReference>
<sequence>MSNAKGSKMLQLVNYRMGVTIQDGRQMASARAEGRSASSSSAARRLSPWPSRARRPPDESRAKASGGAGGLAGPGVGRASWRGVPSGALLQTQPGLAGPVLGVGGPARGMMQPQISRQMMPTSRGAGGRVPAGAAPSAAWAGAAGVPRRRPLPMPMQFQRPPVAPPPAFPGGAPPFTAIHEGTATYGLSKTWYAWSTATSEARDAHHQCSGQE</sequence>
<dbReference type="GO" id="GO:0005687">
    <property type="term" value="C:U4 snRNP"/>
    <property type="evidence" value="ECO:0007669"/>
    <property type="project" value="TreeGrafter"/>
</dbReference>
<dbReference type="GO" id="GO:0071004">
    <property type="term" value="C:U2-type prespliceosome"/>
    <property type="evidence" value="ECO:0007669"/>
    <property type="project" value="TreeGrafter"/>
</dbReference>
<reference evidence="11 12" key="1">
    <citation type="submission" date="2019-11" db="EMBL/GenBank/DDBJ databases">
        <title>Whole genome sequence of Oryza granulata.</title>
        <authorList>
            <person name="Li W."/>
        </authorList>
    </citation>
    <scope>NUCLEOTIDE SEQUENCE [LARGE SCALE GENOMIC DNA]</scope>
    <source>
        <strain evidence="12">cv. Menghai</strain>
        <tissue evidence="11">Leaf</tissue>
    </source>
</reference>
<keyword evidence="12" id="KW-1185">Reference proteome</keyword>
<evidence type="ECO:0000256" key="9">
    <source>
        <dbReference type="ARBA" id="ARBA00023274"/>
    </source>
</evidence>
<dbReference type="GO" id="GO:0003723">
    <property type="term" value="F:RNA binding"/>
    <property type="evidence" value="ECO:0007669"/>
    <property type="project" value="UniProtKB-KW"/>
</dbReference>
<dbReference type="GO" id="GO:0005685">
    <property type="term" value="C:U1 snRNP"/>
    <property type="evidence" value="ECO:0007669"/>
    <property type="project" value="TreeGrafter"/>
</dbReference>
<evidence type="ECO:0000256" key="8">
    <source>
        <dbReference type="ARBA" id="ARBA00023242"/>
    </source>
</evidence>
<protein>
    <submittedName>
        <fullName evidence="11">Uncharacterized protein</fullName>
    </submittedName>
</protein>
<keyword evidence="5" id="KW-0507">mRNA processing</keyword>
<comment type="similarity">
    <text evidence="3">Belongs to the snRNP SmB/SmN family.</text>
</comment>
<dbReference type="GO" id="GO:0005737">
    <property type="term" value="C:cytoplasm"/>
    <property type="evidence" value="ECO:0007669"/>
    <property type="project" value="UniProtKB-SubCell"/>
</dbReference>
<organism evidence="11 12">
    <name type="scientific">Oryza meyeriana var. granulata</name>
    <dbReference type="NCBI Taxonomy" id="110450"/>
    <lineage>
        <taxon>Eukaryota</taxon>
        <taxon>Viridiplantae</taxon>
        <taxon>Streptophyta</taxon>
        <taxon>Embryophyta</taxon>
        <taxon>Tracheophyta</taxon>
        <taxon>Spermatophyta</taxon>
        <taxon>Magnoliopsida</taxon>
        <taxon>Liliopsida</taxon>
        <taxon>Poales</taxon>
        <taxon>Poaceae</taxon>
        <taxon>BOP clade</taxon>
        <taxon>Oryzoideae</taxon>
        <taxon>Oryzeae</taxon>
        <taxon>Oryzinae</taxon>
        <taxon>Oryza</taxon>
        <taxon>Oryza meyeriana</taxon>
    </lineage>
</organism>
<evidence type="ECO:0000256" key="4">
    <source>
        <dbReference type="ARBA" id="ARBA00022490"/>
    </source>
</evidence>
<evidence type="ECO:0000256" key="7">
    <source>
        <dbReference type="ARBA" id="ARBA00023187"/>
    </source>
</evidence>
<gene>
    <name evidence="11" type="ORF">E2562_036760</name>
</gene>
<evidence type="ECO:0000256" key="1">
    <source>
        <dbReference type="ARBA" id="ARBA00004123"/>
    </source>
</evidence>
<evidence type="ECO:0000313" key="11">
    <source>
        <dbReference type="EMBL" id="KAF0915577.1"/>
    </source>
</evidence>
<evidence type="ECO:0000256" key="10">
    <source>
        <dbReference type="SAM" id="MobiDB-lite"/>
    </source>
</evidence>
<comment type="caution">
    <text evidence="11">The sequence shown here is derived from an EMBL/GenBank/DDBJ whole genome shotgun (WGS) entry which is preliminary data.</text>
</comment>
<dbReference type="EMBL" id="SPHZ02000006">
    <property type="protein sequence ID" value="KAF0915577.1"/>
    <property type="molecule type" value="Genomic_DNA"/>
</dbReference>
<dbReference type="AlphaFoldDB" id="A0A6G1DSV7"/>
<dbReference type="InterPro" id="IPR050914">
    <property type="entry name" value="snRNP_SmB/NAA38-like"/>
</dbReference>
<keyword evidence="8" id="KW-0539">Nucleus</keyword>
<evidence type="ECO:0000256" key="3">
    <source>
        <dbReference type="ARBA" id="ARBA00009123"/>
    </source>
</evidence>
<keyword evidence="4" id="KW-0963">Cytoplasm</keyword>
<evidence type="ECO:0000256" key="5">
    <source>
        <dbReference type="ARBA" id="ARBA00022664"/>
    </source>
</evidence>
<feature type="compositionally biased region" description="Gly residues" evidence="10">
    <location>
        <begin position="66"/>
        <end position="76"/>
    </location>
</feature>
<feature type="region of interest" description="Disordered" evidence="10">
    <location>
        <begin position="24"/>
        <end position="111"/>
    </location>
</feature>
<keyword evidence="6" id="KW-0694">RNA-binding</keyword>
<accession>A0A6G1DSV7</accession>
<dbReference type="Proteomes" id="UP000479710">
    <property type="component" value="Unassembled WGS sequence"/>
</dbReference>
<dbReference type="PANTHER" id="PTHR10701:SF0">
    <property type="entry name" value="SMALL NUCLEAR RIBONUCLEOPROTEIN-ASSOCIATED PROTEIN B"/>
    <property type="match status" value="1"/>
</dbReference>
<keyword evidence="7" id="KW-0508">mRNA splicing</keyword>
<proteinExistence type="inferred from homology"/>
<name>A0A6G1DSV7_9ORYZ</name>
<dbReference type="GO" id="GO:0000398">
    <property type="term" value="P:mRNA splicing, via spliceosome"/>
    <property type="evidence" value="ECO:0007669"/>
    <property type="project" value="TreeGrafter"/>
</dbReference>
<dbReference type="GO" id="GO:0070990">
    <property type="term" value="F:snRNP binding"/>
    <property type="evidence" value="ECO:0007669"/>
    <property type="project" value="TreeGrafter"/>
</dbReference>
<dbReference type="GO" id="GO:0046540">
    <property type="term" value="C:U4/U6 x U5 tri-snRNP complex"/>
    <property type="evidence" value="ECO:0007669"/>
    <property type="project" value="TreeGrafter"/>
</dbReference>
<keyword evidence="9" id="KW-0687">Ribonucleoprotein</keyword>
<dbReference type="PANTHER" id="PTHR10701">
    <property type="entry name" value="SMALL NUCLEAR RIBONUCLEOPROTEIN-ASSOCIATED PROTEIN B AND N"/>
    <property type="match status" value="1"/>
</dbReference>
<evidence type="ECO:0000256" key="6">
    <source>
        <dbReference type="ARBA" id="ARBA00022884"/>
    </source>
</evidence>
<dbReference type="GO" id="GO:0005686">
    <property type="term" value="C:U2 snRNP"/>
    <property type="evidence" value="ECO:0007669"/>
    <property type="project" value="TreeGrafter"/>
</dbReference>
<comment type="subcellular location">
    <subcellularLocation>
        <location evidence="2">Cytoplasm</location>
    </subcellularLocation>
    <subcellularLocation>
        <location evidence="1">Nucleus</location>
    </subcellularLocation>
</comment>
<evidence type="ECO:0000256" key="2">
    <source>
        <dbReference type="ARBA" id="ARBA00004496"/>
    </source>
</evidence>
<evidence type="ECO:0000313" key="12">
    <source>
        <dbReference type="Proteomes" id="UP000479710"/>
    </source>
</evidence>
<feature type="compositionally biased region" description="Low complexity" evidence="10">
    <location>
        <begin position="28"/>
        <end position="51"/>
    </location>
</feature>
<dbReference type="GO" id="GO:0071013">
    <property type="term" value="C:catalytic step 2 spliceosome"/>
    <property type="evidence" value="ECO:0007669"/>
    <property type="project" value="TreeGrafter"/>
</dbReference>